<dbReference type="GO" id="GO:0030041">
    <property type="term" value="P:actin filament polymerization"/>
    <property type="evidence" value="ECO:0007669"/>
    <property type="project" value="TreeGrafter"/>
</dbReference>
<organism evidence="15 16">
    <name type="scientific">Malurus cyaneus samueli</name>
    <dbReference type="NCBI Taxonomy" id="2593467"/>
    <lineage>
        <taxon>Eukaryota</taxon>
        <taxon>Metazoa</taxon>
        <taxon>Chordata</taxon>
        <taxon>Craniata</taxon>
        <taxon>Vertebrata</taxon>
        <taxon>Euteleostomi</taxon>
        <taxon>Archelosauria</taxon>
        <taxon>Archosauria</taxon>
        <taxon>Dinosauria</taxon>
        <taxon>Saurischia</taxon>
        <taxon>Theropoda</taxon>
        <taxon>Coelurosauria</taxon>
        <taxon>Aves</taxon>
        <taxon>Neognathae</taxon>
        <taxon>Neoaves</taxon>
        <taxon>Telluraves</taxon>
        <taxon>Australaves</taxon>
        <taxon>Passeriformes</taxon>
        <taxon>Meliphagoidea</taxon>
        <taxon>Maluridae</taxon>
        <taxon>Malurus</taxon>
    </lineage>
</organism>
<reference evidence="15" key="1">
    <citation type="submission" date="2025-08" db="UniProtKB">
        <authorList>
            <consortium name="Ensembl"/>
        </authorList>
    </citation>
    <scope>IDENTIFICATION</scope>
</reference>
<evidence type="ECO:0000256" key="11">
    <source>
        <dbReference type="ARBA" id="ARBA00023203"/>
    </source>
</evidence>
<keyword evidence="6" id="KW-1003">Cell membrane</keyword>
<accession>A0A8C5U991</accession>
<dbReference type="GO" id="GO:0005886">
    <property type="term" value="C:plasma membrane"/>
    <property type="evidence" value="ECO:0007669"/>
    <property type="project" value="UniProtKB-SubCell"/>
</dbReference>
<dbReference type="GO" id="GO:0040038">
    <property type="term" value="P:polar body extrusion after meiotic divisions"/>
    <property type="evidence" value="ECO:0007669"/>
    <property type="project" value="TreeGrafter"/>
</dbReference>
<comment type="subcellular location">
    <subcellularLocation>
        <location evidence="3">Cell membrane</location>
        <topology evidence="3">Peripheral membrane protein</topology>
        <orientation evidence="3">Cytoplasmic side</orientation>
    </subcellularLocation>
    <subcellularLocation>
        <location evidence="2">Cytoplasm</location>
        <location evidence="2">Cytoskeleton</location>
    </subcellularLocation>
    <subcellularLocation>
        <location evidence="1">Cytoplasmic vesicle membrane</location>
        <topology evidence="1">Peripheral membrane protein</topology>
        <orientation evidence="1">Cytoplasmic side</orientation>
    </subcellularLocation>
</comment>
<feature type="domain" description="KIND" evidence="14">
    <location>
        <begin position="24"/>
        <end position="78"/>
    </location>
</feature>
<proteinExistence type="inferred from homology"/>
<dbReference type="Proteomes" id="UP000694560">
    <property type="component" value="Unplaced"/>
</dbReference>
<dbReference type="GO" id="GO:0051295">
    <property type="term" value="P:establishment of meiotic spindle localization"/>
    <property type="evidence" value="ECO:0007669"/>
    <property type="project" value="TreeGrafter"/>
</dbReference>
<dbReference type="GO" id="GO:0005938">
    <property type="term" value="C:cell cortex"/>
    <property type="evidence" value="ECO:0007669"/>
    <property type="project" value="TreeGrafter"/>
</dbReference>
<dbReference type="InterPro" id="IPR011019">
    <property type="entry name" value="KIND_dom"/>
</dbReference>
<evidence type="ECO:0000256" key="10">
    <source>
        <dbReference type="ARBA" id="ARBA00023136"/>
    </source>
</evidence>
<dbReference type="InterPro" id="IPR029901">
    <property type="entry name" value="Spire"/>
</dbReference>
<evidence type="ECO:0000256" key="1">
    <source>
        <dbReference type="ARBA" id="ARBA00004180"/>
    </source>
</evidence>
<evidence type="ECO:0000313" key="16">
    <source>
        <dbReference type="Proteomes" id="UP000694560"/>
    </source>
</evidence>
<keyword evidence="5" id="KW-0813">Transport</keyword>
<evidence type="ECO:0000259" key="14">
    <source>
        <dbReference type="PROSITE" id="PS51377"/>
    </source>
</evidence>
<dbReference type="PROSITE" id="PS51377">
    <property type="entry name" value="KIND"/>
    <property type="match status" value="1"/>
</dbReference>
<dbReference type="GO" id="GO:0048193">
    <property type="term" value="P:Golgi vesicle transport"/>
    <property type="evidence" value="ECO:0007669"/>
    <property type="project" value="TreeGrafter"/>
</dbReference>
<evidence type="ECO:0000256" key="5">
    <source>
        <dbReference type="ARBA" id="ARBA00022448"/>
    </source>
</evidence>
<keyword evidence="9" id="KW-0653">Protein transport</keyword>
<keyword evidence="13" id="KW-0968">Cytoplasmic vesicle</keyword>
<dbReference type="OrthoDB" id="10043757at2759"/>
<dbReference type="Gene3D" id="1.10.510.10">
    <property type="entry name" value="Transferase(Phosphotransferase) domain 1"/>
    <property type="match status" value="1"/>
</dbReference>
<dbReference type="GO" id="GO:0008017">
    <property type="term" value="F:microtubule binding"/>
    <property type="evidence" value="ECO:0007669"/>
    <property type="project" value="TreeGrafter"/>
</dbReference>
<dbReference type="PANTHER" id="PTHR21345:SF9">
    <property type="entry name" value="KIND DOMAIN-CONTAINING PROTEIN"/>
    <property type="match status" value="1"/>
</dbReference>
<keyword evidence="12" id="KW-0206">Cytoskeleton</keyword>
<evidence type="ECO:0000256" key="13">
    <source>
        <dbReference type="ARBA" id="ARBA00023329"/>
    </source>
</evidence>
<evidence type="ECO:0000313" key="15">
    <source>
        <dbReference type="Ensembl" id="ENSMCSP00000018669.1"/>
    </source>
</evidence>
<keyword evidence="8" id="KW-0677">Repeat</keyword>
<keyword evidence="10" id="KW-0472">Membrane</keyword>
<reference evidence="15" key="2">
    <citation type="submission" date="2025-09" db="UniProtKB">
        <authorList>
            <consortium name="Ensembl"/>
        </authorList>
    </citation>
    <scope>IDENTIFICATION</scope>
</reference>
<dbReference type="GO" id="GO:0036089">
    <property type="term" value="P:cleavage furrow formation"/>
    <property type="evidence" value="ECO:0007669"/>
    <property type="project" value="TreeGrafter"/>
</dbReference>
<name>A0A8C5U991_9PASS</name>
<sequence>LLCTGECSGWTCGGISSQKGITKVSLAELLKCFGHPISEEQAWAICFQCCRKIEQLGQGLCPPLYSVSAQSFGSRELL</sequence>
<comment type="similarity">
    <text evidence="4">Belongs to the spire family.</text>
</comment>
<evidence type="ECO:0000256" key="4">
    <source>
        <dbReference type="ARBA" id="ARBA00010956"/>
    </source>
</evidence>
<evidence type="ECO:0000256" key="12">
    <source>
        <dbReference type="ARBA" id="ARBA00023212"/>
    </source>
</evidence>
<evidence type="ECO:0000256" key="8">
    <source>
        <dbReference type="ARBA" id="ARBA00022737"/>
    </source>
</evidence>
<dbReference type="PANTHER" id="PTHR21345">
    <property type="entry name" value="SPIRE"/>
    <property type="match status" value="1"/>
</dbReference>
<protein>
    <recommendedName>
        <fullName evidence="14">KIND domain-containing protein</fullName>
    </recommendedName>
</protein>
<evidence type="ECO:0000256" key="3">
    <source>
        <dbReference type="ARBA" id="ARBA00004413"/>
    </source>
</evidence>
<dbReference type="GO" id="GO:0015031">
    <property type="term" value="P:protein transport"/>
    <property type="evidence" value="ECO:0007669"/>
    <property type="project" value="UniProtKB-KW"/>
</dbReference>
<evidence type="ECO:0000256" key="7">
    <source>
        <dbReference type="ARBA" id="ARBA00022490"/>
    </source>
</evidence>
<dbReference type="AlphaFoldDB" id="A0A8C5U991"/>
<keyword evidence="16" id="KW-1185">Reference proteome</keyword>
<dbReference type="Ensembl" id="ENSMCST00000019137.1">
    <property type="protein sequence ID" value="ENSMCSP00000018669.1"/>
    <property type="gene ID" value="ENSMCSG00000013124.1"/>
</dbReference>
<evidence type="ECO:0000256" key="6">
    <source>
        <dbReference type="ARBA" id="ARBA00022475"/>
    </source>
</evidence>
<dbReference type="GO" id="GO:0003779">
    <property type="term" value="F:actin binding"/>
    <property type="evidence" value="ECO:0007669"/>
    <property type="project" value="UniProtKB-KW"/>
</dbReference>
<dbReference type="GO" id="GO:0045010">
    <property type="term" value="P:actin nucleation"/>
    <property type="evidence" value="ECO:0007669"/>
    <property type="project" value="InterPro"/>
</dbReference>
<evidence type="ECO:0000256" key="2">
    <source>
        <dbReference type="ARBA" id="ARBA00004245"/>
    </source>
</evidence>
<evidence type="ECO:0000256" key="9">
    <source>
        <dbReference type="ARBA" id="ARBA00022927"/>
    </source>
</evidence>
<dbReference type="GO" id="GO:0005856">
    <property type="term" value="C:cytoskeleton"/>
    <property type="evidence" value="ECO:0007669"/>
    <property type="project" value="UniProtKB-SubCell"/>
</dbReference>
<keyword evidence="11" id="KW-0009">Actin-binding</keyword>
<dbReference type="GO" id="GO:0030659">
    <property type="term" value="C:cytoplasmic vesicle membrane"/>
    <property type="evidence" value="ECO:0007669"/>
    <property type="project" value="UniProtKB-SubCell"/>
</dbReference>
<dbReference type="GO" id="GO:0051639">
    <property type="term" value="P:actin filament network formation"/>
    <property type="evidence" value="ECO:0007669"/>
    <property type="project" value="TreeGrafter"/>
</dbReference>
<dbReference type="Pfam" id="PF16474">
    <property type="entry name" value="KIND"/>
    <property type="match status" value="1"/>
</dbReference>
<keyword evidence="7" id="KW-0963">Cytoplasm</keyword>